<dbReference type="RefSeq" id="WP_274685530.1">
    <property type="nucleotide sequence ID" value="NZ_JARAFO010000053.1"/>
</dbReference>
<accession>A0AAW6KGC9</accession>
<comment type="caution">
    <text evidence="4">The sequence shown here is derived from an EMBL/GenBank/DDBJ whole genome shotgun (WGS) entry which is preliminary data.</text>
</comment>
<gene>
    <name evidence="4" type="ORF">PVN32_15355</name>
</gene>
<dbReference type="InterPro" id="IPR006626">
    <property type="entry name" value="PbH1"/>
</dbReference>
<dbReference type="InterPro" id="IPR012334">
    <property type="entry name" value="Pectin_lyas_fold"/>
</dbReference>
<organism evidence="4 5">
    <name type="scientific">Bacillus paralicheniformis</name>
    <dbReference type="NCBI Taxonomy" id="1648923"/>
    <lineage>
        <taxon>Bacteria</taxon>
        <taxon>Bacillati</taxon>
        <taxon>Bacillota</taxon>
        <taxon>Bacilli</taxon>
        <taxon>Bacillales</taxon>
        <taxon>Bacillaceae</taxon>
        <taxon>Bacillus</taxon>
    </lineage>
</organism>
<evidence type="ECO:0000259" key="2">
    <source>
        <dbReference type="Pfam" id="PF12708"/>
    </source>
</evidence>
<evidence type="ECO:0000313" key="5">
    <source>
        <dbReference type="Proteomes" id="UP001216709"/>
    </source>
</evidence>
<dbReference type="InterPro" id="IPR011050">
    <property type="entry name" value="Pectin_lyase_fold/virulence"/>
</dbReference>
<proteinExistence type="predicted"/>
<dbReference type="InterPro" id="IPR051801">
    <property type="entry name" value="GH28_Enzymes"/>
</dbReference>
<reference evidence="4" key="1">
    <citation type="submission" date="2022-12" db="EMBL/GenBank/DDBJ databases">
        <title>Draft Genome Sequences of Bacillus licheniformis and Bacillus paralicheniformis strains isolated from Irish skim milk powders.</title>
        <authorList>
            <person name="Lourenco A."/>
            <person name="Li F."/>
            <person name="Geraldine D."/>
            <person name="Tobin J.T."/>
            <person name="Butler F."/>
            <person name="Jordan K."/>
            <person name="Obrien T."/>
        </authorList>
    </citation>
    <scope>NUCLEOTIDE SEQUENCE</scope>
    <source>
        <strain evidence="4">3370</strain>
    </source>
</reference>
<name>A0AAW6KGC9_9BACI</name>
<dbReference type="InterPro" id="IPR039448">
    <property type="entry name" value="Beta_helix"/>
</dbReference>
<dbReference type="Gene3D" id="2.160.20.10">
    <property type="entry name" value="Single-stranded right-handed beta-helix, Pectin lyase-like"/>
    <property type="match status" value="1"/>
</dbReference>
<dbReference type="PANTHER" id="PTHR31339:SF9">
    <property type="entry name" value="PLASMIN AND FIBRONECTIN-BINDING PROTEIN A"/>
    <property type="match status" value="1"/>
</dbReference>
<evidence type="ECO:0000313" key="4">
    <source>
        <dbReference type="EMBL" id="MDE1453549.1"/>
    </source>
</evidence>
<keyword evidence="1" id="KW-0175">Coiled coil</keyword>
<feature type="domain" description="Right handed beta helix" evidence="3">
    <location>
        <begin position="405"/>
        <end position="570"/>
    </location>
</feature>
<dbReference type="EMBL" id="JARAFO010000053">
    <property type="protein sequence ID" value="MDE1453549.1"/>
    <property type="molecule type" value="Genomic_DNA"/>
</dbReference>
<dbReference type="SMART" id="SM00710">
    <property type="entry name" value="PbH1"/>
    <property type="match status" value="9"/>
</dbReference>
<protein>
    <submittedName>
        <fullName evidence="4">Right-handed parallel beta-helix repeat-containing protein</fullName>
    </submittedName>
</protein>
<dbReference type="AlphaFoldDB" id="A0AAW6KGC9"/>
<dbReference type="Proteomes" id="UP001216709">
    <property type="component" value="Unassembled WGS sequence"/>
</dbReference>
<feature type="coiled-coil region" evidence="1">
    <location>
        <begin position="18"/>
        <end position="45"/>
    </location>
</feature>
<dbReference type="SUPFAM" id="SSF51126">
    <property type="entry name" value="Pectin lyase-like"/>
    <property type="match status" value="2"/>
</dbReference>
<evidence type="ECO:0000259" key="3">
    <source>
        <dbReference type="Pfam" id="PF13229"/>
    </source>
</evidence>
<dbReference type="Pfam" id="PF13229">
    <property type="entry name" value="Beta_helix"/>
    <property type="match status" value="1"/>
</dbReference>
<feature type="domain" description="Rhamnogalacturonase A/B/Epimerase-like pectate lyase" evidence="2">
    <location>
        <begin position="119"/>
        <end position="321"/>
    </location>
</feature>
<evidence type="ECO:0000256" key="1">
    <source>
        <dbReference type="SAM" id="Coils"/>
    </source>
</evidence>
<dbReference type="InterPro" id="IPR024535">
    <property type="entry name" value="RHGA/B-epi-like_pectate_lyase"/>
</dbReference>
<dbReference type="Pfam" id="PF12708">
    <property type="entry name" value="Pect-lyase_RHGA_epim"/>
    <property type="match status" value="1"/>
</dbReference>
<sequence>MARYPYRKAGNTWDRIFRNNYNQNLSDIESDIKDANSALDNHKTSKTAHTSEQIDHGGFSVANRIKNLYSRFANLVLNHDGTSIKEVVDIRVATDGSIHLTAKDRLDYDYNKIIDRIQWVSVKEYGALGDGETDDTAAIQSALDARPNASKMHFVRFPPGTYKVTTSLRVDSNTYLWMDGATVGRFSQHNATIFVLYRDGVVTPGYSGVSNVIFDGGTIEGNSHLYTGGFTLLTSPHASNIMIKNVTFKNVRDNHAIDLPGSKDVYIKNCFFLGQETSDSRFYAEAIQLDTAKSGSYGTIDSGNLDGTVTKNVTVENCYFGASAEMGAFHAGVGSHSAVTGKFYENIKVINNTFEGMRYYSVKPMKWRGVVVSGNRFLNTYGGVYVAPIPDGQLYDLGGTKVTYETGSDVVINANTFENMGEKAIYVLGRKEIYQQDVTISNNIVSGTADGKKGIFIRYADGVNISNHQSKNTGSQAIYAEFSKNISTSGGEVKTTKTDGIKLNAVKQANINNVSIQDTGTHGIMTHGGCSGIDLKYNKITDPSQSSAGGFDGIYMSNDTTDSSLIANKIRSSKKAPRRGIWVTETCDNIVAFGNDTRCRAVEADSYRNSATNKIETSGNV</sequence>
<dbReference type="PANTHER" id="PTHR31339">
    <property type="entry name" value="PECTIN LYASE-RELATED"/>
    <property type="match status" value="1"/>
</dbReference>